<organism evidence="1 2">
    <name type="scientific">Pangasianodon gigas</name>
    <name type="common">Mekong giant catfish</name>
    <name type="synonym">Pangasius gigas</name>
    <dbReference type="NCBI Taxonomy" id="30993"/>
    <lineage>
        <taxon>Eukaryota</taxon>
        <taxon>Metazoa</taxon>
        <taxon>Chordata</taxon>
        <taxon>Craniata</taxon>
        <taxon>Vertebrata</taxon>
        <taxon>Euteleostomi</taxon>
        <taxon>Actinopterygii</taxon>
        <taxon>Neopterygii</taxon>
        <taxon>Teleostei</taxon>
        <taxon>Ostariophysi</taxon>
        <taxon>Siluriformes</taxon>
        <taxon>Pangasiidae</taxon>
        <taxon>Pangasianodon</taxon>
    </lineage>
</organism>
<comment type="caution">
    <text evidence="1">The sequence shown here is derived from an EMBL/GenBank/DDBJ whole genome shotgun (WGS) entry which is preliminary data.</text>
</comment>
<protein>
    <submittedName>
        <fullName evidence="1">Uncharacterized protein</fullName>
    </submittedName>
</protein>
<reference evidence="1 2" key="1">
    <citation type="journal article" date="2022" name="bioRxiv">
        <title>An ancient truncated duplication of the anti-Mullerian hormone receptor type 2 gene is a potential conserved master sex determinant in the Pangasiidae catfish family.</title>
        <authorList>
            <person name="Wen M."/>
            <person name="Pan Q."/>
            <person name="Jouanno E."/>
            <person name="Montfort J."/>
            <person name="Zahm M."/>
            <person name="Cabau C."/>
            <person name="Klopp C."/>
            <person name="Iampietro C."/>
            <person name="Roques C."/>
            <person name="Bouchez O."/>
            <person name="Castinel A."/>
            <person name="Donnadieu C."/>
            <person name="Parrinello H."/>
            <person name="Poncet C."/>
            <person name="Belmonte E."/>
            <person name="Gautier V."/>
            <person name="Avarre J.-C."/>
            <person name="Dugue R."/>
            <person name="Gustiano R."/>
            <person name="Ha T.T.T."/>
            <person name="Campet M."/>
            <person name="Sriphairoj K."/>
            <person name="Ribolli J."/>
            <person name="de Almeida F.L."/>
            <person name="Desvignes T."/>
            <person name="Postlethwait J.H."/>
            <person name="Bucao C.F."/>
            <person name="Robinson-Rechavi M."/>
            <person name="Bobe J."/>
            <person name="Herpin A."/>
            <person name="Guiguen Y."/>
        </authorList>
    </citation>
    <scope>NUCLEOTIDE SEQUENCE [LARGE SCALE GENOMIC DNA]</scope>
    <source>
        <strain evidence="1">YG-Dec2019</strain>
    </source>
</reference>
<keyword evidence="2" id="KW-1185">Reference proteome</keyword>
<evidence type="ECO:0000313" key="1">
    <source>
        <dbReference type="EMBL" id="MCI4375280.1"/>
    </source>
</evidence>
<sequence>MEFPRPKEASAQAGRTDGAEGEEVGKCLKISLVPSTVLTTAALEAKGCPKGCASSRLCFATRLTSSKLRKHRGDCESSERSFQSRESPPEIKIREACLLNKDEKELDVCEPKMTGGSEKAAGKKDGGPTLTAQVPVGWQRKVEDGAVAYISPSGTVLCSVEEVRVYLLTDGTCKCGLECPLVLHKVFNFDPTAGVHAQSHQSGKVEEDMTKLCNHRRKVVAMAALCRSMQASQIPLPAHGSGSGVCSVDGKDKRGSVVARGDVAQRSCTTQLTLNQARPSSSGSFPVPSPLSLLQNGSVSHTTSILTSDSSSPLKKTSPQSPGPSVAAYGKQQWSPRPALNQTILQRAPHKPISPSTTKLDTTHTYQTDSSLPLTFSSPSSSSSPVIARAGQPHLQGMAVKSSPPLSLCLSPSCAQDTFSPHQRSRHSSTSSLSEGAPGSMLIQGVKPSPSPLPPTQTCSSPKLSVPPTSPRSRLEGILQHYKDCSSTNPDSTQQHHSFSSKNKLHTLQNPQPAQNNSCDKRNGPVLGSAPGLIGLPLGQILCQQKSQQHISSSFPASSLLSAAAKAQLASQKNQNQSRAAETGALPLPALDKEQQSKVLISTLNSSLSTPTAPTQSLTAFLLPHSPSLPVSNPAQSEKTLRRKRQRRSPTVLSMLKESQVNRTVGDLVVSSPIVPSPSLSSSSSPPPVSHSENHLQPARLSGTPPSTTSVPNSVLRQTELEEGKRMALSNSLPLSSPPASSQPLSALLQLLSMQSAQNNIPPTIPPSRHTIVPPSSPPLGTSQTPQYDSQLGPQTHIHMKQSQPQNLVPALDPLTQLATAQPLSLTCEDTEAVAVNLKTTANSAVLNLSLPHTSTSAGTEPSNSSHTLGVMSQLSSATCQSASTVSEKTCGSKLGDLGPDHNIYQTNQPDQNQATDSEGPVISEEQQNLETKLLSGCDPDPNLSLSHAPGTSSADLPNSAADHASTLQLAESFPFMTQEQLLQLLSSNAALPSLLPPFLGSLPLGLWTGTQPPTTGGTQTQPANNLLNQASPLNVLPSALGPQGDLPLNLVSLLNPPAPGPALAPGVAPGLEAGEKNPGLQALLMASLLLGQNPAALLPLPGLNLDLPPLQQVFGEGVSLEKTPALLDSVLMGPGLLDALQALAPPADGQSLLLSAQLTPPPPPPPAFLSLNPALLAAALAQAETLPNHTPSPPPHTQGTLSSPALVSTSVSCTPLVPVTGQETCDSLTEQEKTNSQTPQFLPTILSQGVLGDLAALGNINSLHGLLAAGPLLLSQAPSLGMPLPQNQAALNPLTCLQLSMGPTLMGEKPLAVHETTPAQEDLPPSQLCQDSLLNPGHLQPPTQHREEPAGAGPGLIDPYGSFMDTIYTSFLQVSGRGSEGASDSTPVSYPELAPSLSPRRACSVHNPDLSRLSMEAAQSPARGTPKLSEDPPTTPPCKPAESRPPDAPLHLTFMEEAKTDGSAKLCVYSNGIGSGARRDDDGEEERRQAPGYLSPRERVNIDPVDDTMGNADTEQGRALEIRTGARRGRKRKQTLQRGPEFPGDIERIIEEPAATIALQRPARGKRRRVVR</sequence>
<gene>
    <name evidence="1" type="ORF">PGIGA_G00107580</name>
</gene>
<accession>A0ACC5W9C4</accession>
<dbReference type="Proteomes" id="UP000829447">
    <property type="component" value="Linkage Group LG2"/>
</dbReference>
<evidence type="ECO:0000313" key="2">
    <source>
        <dbReference type="Proteomes" id="UP000829447"/>
    </source>
</evidence>
<dbReference type="EMBL" id="CM040455">
    <property type="protein sequence ID" value="MCI4375280.1"/>
    <property type="molecule type" value="Genomic_DNA"/>
</dbReference>
<proteinExistence type="predicted"/>
<name>A0ACC5W9C4_PANGG</name>